<feature type="compositionally biased region" description="Polar residues" evidence="1">
    <location>
        <begin position="104"/>
        <end position="115"/>
    </location>
</feature>
<feature type="region of interest" description="Disordered" evidence="1">
    <location>
        <begin position="47"/>
        <end position="142"/>
    </location>
</feature>
<dbReference type="Proteomes" id="UP001174934">
    <property type="component" value="Unassembled WGS sequence"/>
</dbReference>
<protein>
    <submittedName>
        <fullName evidence="2">Uncharacterized protein</fullName>
    </submittedName>
</protein>
<dbReference type="EMBL" id="JAULSR010000002">
    <property type="protein sequence ID" value="KAK0629482.1"/>
    <property type="molecule type" value="Genomic_DNA"/>
</dbReference>
<name>A0AA40C8V0_9PEZI</name>
<keyword evidence="3" id="KW-1185">Reference proteome</keyword>
<feature type="region of interest" description="Disordered" evidence="1">
    <location>
        <begin position="1"/>
        <end position="20"/>
    </location>
</feature>
<comment type="caution">
    <text evidence="2">The sequence shown here is derived from an EMBL/GenBank/DDBJ whole genome shotgun (WGS) entry which is preliminary data.</text>
</comment>
<reference evidence="2" key="1">
    <citation type="submission" date="2023-06" db="EMBL/GenBank/DDBJ databases">
        <title>Genome-scale phylogeny and comparative genomics of the fungal order Sordariales.</title>
        <authorList>
            <consortium name="Lawrence Berkeley National Laboratory"/>
            <person name="Hensen N."/>
            <person name="Bonometti L."/>
            <person name="Westerberg I."/>
            <person name="Brannstrom I.O."/>
            <person name="Guillou S."/>
            <person name="Cros-Aarteil S."/>
            <person name="Calhoun S."/>
            <person name="Haridas S."/>
            <person name="Kuo A."/>
            <person name="Mondo S."/>
            <person name="Pangilinan J."/>
            <person name="Riley R."/>
            <person name="LaButti K."/>
            <person name="Andreopoulos B."/>
            <person name="Lipzen A."/>
            <person name="Chen C."/>
            <person name="Yanf M."/>
            <person name="Daum C."/>
            <person name="Ng V."/>
            <person name="Clum A."/>
            <person name="Steindorff A."/>
            <person name="Ohm R."/>
            <person name="Martin F."/>
            <person name="Silar P."/>
            <person name="Natvig D."/>
            <person name="Lalanne C."/>
            <person name="Gautier V."/>
            <person name="Ament-velasquez S.L."/>
            <person name="Kruys A."/>
            <person name="Hutchinson M.I."/>
            <person name="Powell A.J."/>
            <person name="Barry K."/>
            <person name="Miller A.N."/>
            <person name="Grigoriev I.V."/>
            <person name="Debuchy R."/>
            <person name="Gladieux P."/>
            <person name="Thoren M.H."/>
            <person name="Johannesson H."/>
        </authorList>
    </citation>
    <scope>NUCLEOTIDE SEQUENCE</scope>
    <source>
        <strain evidence="2">SMH3391-2</strain>
    </source>
</reference>
<evidence type="ECO:0000256" key="1">
    <source>
        <dbReference type="SAM" id="MobiDB-lite"/>
    </source>
</evidence>
<proteinExistence type="predicted"/>
<evidence type="ECO:0000313" key="3">
    <source>
        <dbReference type="Proteomes" id="UP001174934"/>
    </source>
</evidence>
<sequence length="142" mass="14380">MPTSAPAVDNDRGVELSNLGERGNNVAVASVIRNVVRAVVREEMLTAAFTSASTPTQASSQVDVLTSAPEAPPPSYDTATRTSVLRANLPSAPRSEGPRPLASGTPQQPLASGTPSGLWPAGPPAASGQRNPPAAGFPTSQA</sequence>
<organism evidence="2 3">
    <name type="scientific">Bombardia bombarda</name>
    <dbReference type="NCBI Taxonomy" id="252184"/>
    <lineage>
        <taxon>Eukaryota</taxon>
        <taxon>Fungi</taxon>
        <taxon>Dikarya</taxon>
        <taxon>Ascomycota</taxon>
        <taxon>Pezizomycotina</taxon>
        <taxon>Sordariomycetes</taxon>
        <taxon>Sordariomycetidae</taxon>
        <taxon>Sordariales</taxon>
        <taxon>Lasiosphaeriaceae</taxon>
        <taxon>Bombardia</taxon>
    </lineage>
</organism>
<evidence type="ECO:0000313" key="2">
    <source>
        <dbReference type="EMBL" id="KAK0629482.1"/>
    </source>
</evidence>
<feature type="compositionally biased region" description="Low complexity" evidence="1">
    <location>
        <begin position="47"/>
        <end position="60"/>
    </location>
</feature>
<gene>
    <name evidence="2" type="ORF">B0T17DRAFT_615248</name>
</gene>
<dbReference type="AlphaFoldDB" id="A0AA40C8V0"/>
<accession>A0AA40C8V0</accession>